<comment type="subcellular location">
    <subcellularLocation>
        <location evidence="1">Nucleus</location>
    </subcellularLocation>
</comment>
<dbReference type="SUPFAM" id="SSF55945">
    <property type="entry name" value="TATA-box binding protein-like"/>
    <property type="match status" value="1"/>
</dbReference>
<evidence type="ECO:0000256" key="10">
    <source>
        <dbReference type="ARBA" id="ARBA00023295"/>
    </source>
</evidence>
<feature type="domain" description="HhH-GPD" evidence="15">
    <location>
        <begin position="135"/>
        <end position="307"/>
    </location>
</feature>
<keyword evidence="4" id="KW-0227">DNA damage</keyword>
<keyword evidence="5" id="KW-0378">Hydrolase</keyword>
<dbReference type="GO" id="GO:0006285">
    <property type="term" value="P:base-excision repair, AP site formation"/>
    <property type="evidence" value="ECO:0007669"/>
    <property type="project" value="TreeGrafter"/>
</dbReference>
<keyword evidence="17" id="KW-1185">Reference proteome</keyword>
<name>R4X8G2_TAPDE</name>
<dbReference type="Gene3D" id="3.30.310.40">
    <property type="match status" value="1"/>
</dbReference>
<dbReference type="InterPro" id="IPR012904">
    <property type="entry name" value="OGG_N"/>
</dbReference>
<keyword evidence="10" id="KW-0326">Glycosidase</keyword>
<dbReference type="EC" id="4.2.99.18" evidence="3"/>
<dbReference type="GO" id="GO:0140078">
    <property type="term" value="F:class I DNA-(apurinic or apyrimidinic site) endonuclease activity"/>
    <property type="evidence" value="ECO:0007669"/>
    <property type="project" value="UniProtKB-EC"/>
</dbReference>
<evidence type="ECO:0000256" key="8">
    <source>
        <dbReference type="ARBA" id="ARBA00023242"/>
    </source>
</evidence>
<keyword evidence="9" id="KW-0511">Multifunctional enzyme</keyword>
<evidence type="ECO:0000259" key="15">
    <source>
        <dbReference type="SMART" id="SM00478"/>
    </source>
</evidence>
<dbReference type="FunFam" id="1.10.1670.10:FF:000005">
    <property type="entry name" value="N-glycosylase/DNA lyase OGG1"/>
    <property type="match status" value="1"/>
</dbReference>
<comment type="catalytic activity">
    <reaction evidence="12">
        <text>2'-deoxyribonucleotide-(2'-deoxyribose 5'-phosphate)-2'-deoxyribonucleotide-DNA = a 3'-end 2'-deoxyribonucleotide-(2,3-dehydro-2,3-deoxyribose 5'-phosphate)-DNA + a 5'-end 5'-phospho-2'-deoxyribonucleoside-DNA + H(+)</text>
        <dbReference type="Rhea" id="RHEA:66592"/>
        <dbReference type="Rhea" id="RHEA-COMP:13180"/>
        <dbReference type="Rhea" id="RHEA-COMP:16897"/>
        <dbReference type="Rhea" id="RHEA-COMP:17067"/>
        <dbReference type="ChEBI" id="CHEBI:15378"/>
        <dbReference type="ChEBI" id="CHEBI:136412"/>
        <dbReference type="ChEBI" id="CHEBI:157695"/>
        <dbReference type="ChEBI" id="CHEBI:167181"/>
        <dbReference type="EC" id="4.2.99.18"/>
    </reaction>
</comment>
<evidence type="ECO:0000256" key="4">
    <source>
        <dbReference type="ARBA" id="ARBA00022763"/>
    </source>
</evidence>
<dbReference type="OrthoDB" id="238681at2759"/>
<dbReference type="SUPFAM" id="SSF48150">
    <property type="entry name" value="DNA-glycosylase"/>
    <property type="match status" value="1"/>
</dbReference>
<reference evidence="16 17" key="1">
    <citation type="journal article" date="2013" name="MBio">
        <title>Genome sequencing of the plant pathogen Taphrina deformans, the causal agent of peach leaf curl.</title>
        <authorList>
            <person name="Cisse O.H."/>
            <person name="Almeida J.M.G.C.F."/>
            <person name="Fonseca A."/>
            <person name="Kumar A.A."/>
            <person name="Salojaervi J."/>
            <person name="Overmyer K."/>
            <person name="Hauser P.M."/>
            <person name="Pagni M."/>
        </authorList>
    </citation>
    <scope>NUCLEOTIDE SEQUENCE [LARGE SCALE GENOMIC DNA]</scope>
    <source>
        <strain evidence="17">PYCC 5710 / ATCC 11124 / CBS 356.35 / IMI 108563 / JCM 9778 / NBRC 8474</strain>
    </source>
</reference>
<dbReference type="InterPro" id="IPR011257">
    <property type="entry name" value="DNA_glycosylase"/>
</dbReference>
<dbReference type="PANTHER" id="PTHR10242">
    <property type="entry name" value="8-OXOGUANINE DNA GLYCOSYLASE"/>
    <property type="match status" value="1"/>
</dbReference>
<dbReference type="Pfam" id="PF00730">
    <property type="entry name" value="HhH-GPD"/>
    <property type="match status" value="1"/>
</dbReference>
<dbReference type="Gene3D" id="1.10.1670.10">
    <property type="entry name" value="Helix-hairpin-Helix base-excision DNA repair enzymes (C-terminal)"/>
    <property type="match status" value="1"/>
</dbReference>
<keyword evidence="6" id="KW-0234">DNA repair</keyword>
<dbReference type="eggNOG" id="KOG2875">
    <property type="taxonomic scope" value="Eukaryota"/>
</dbReference>
<gene>
    <name evidence="16" type="ORF">TAPDE_001769</name>
</gene>
<comment type="function">
    <text evidence="11">DNA repair enzyme that incises DNA at 8-oxoG residues. Excises 7,8-dihydro-8-oxoguanine and 2,6-diamino-4-hydroxy-5-N-methylformamidopyrimidine (FAPY) from damaged DNA. Has a beta-lyase activity that nicks DNA 3' to the lesion.</text>
</comment>
<dbReference type="Gene3D" id="1.10.340.30">
    <property type="entry name" value="Hypothetical protein, domain 2"/>
    <property type="match status" value="1"/>
</dbReference>
<dbReference type="SMART" id="SM00478">
    <property type="entry name" value="ENDO3c"/>
    <property type="match status" value="1"/>
</dbReference>
<dbReference type="Proteomes" id="UP000013776">
    <property type="component" value="Unassembled WGS sequence"/>
</dbReference>
<dbReference type="VEuPathDB" id="FungiDB:TAPDE_001769"/>
<dbReference type="PANTHER" id="PTHR10242:SF2">
    <property type="entry name" value="N-GLYCOSYLASE_DNA LYASE"/>
    <property type="match status" value="1"/>
</dbReference>
<comment type="caution">
    <text evidence="16">The sequence shown here is derived from an EMBL/GenBank/DDBJ whole genome shotgun (WGS) entry which is preliminary data.</text>
</comment>
<evidence type="ECO:0000256" key="7">
    <source>
        <dbReference type="ARBA" id="ARBA00023239"/>
    </source>
</evidence>
<evidence type="ECO:0000256" key="11">
    <source>
        <dbReference type="ARBA" id="ARBA00025652"/>
    </source>
</evidence>
<protein>
    <recommendedName>
        <fullName evidence="13">N-glycosylase/DNA lyase</fullName>
        <ecNumber evidence="3">4.2.99.18</ecNumber>
    </recommendedName>
</protein>
<evidence type="ECO:0000256" key="12">
    <source>
        <dbReference type="ARBA" id="ARBA00044632"/>
    </source>
</evidence>
<keyword evidence="8" id="KW-0539">Nucleus</keyword>
<proteinExistence type="inferred from homology"/>
<dbReference type="InterPro" id="IPR003265">
    <property type="entry name" value="HhH-GPD_domain"/>
</dbReference>
<sequence length="382" mass="43371">MHAELKQSAVRILKIHPGELRLQTTLKCGQSFRWIRVATEEESQVMFRCALAGRVITLTQNSAEIGYSSTFPAGHVGTDNTPEILKDYFNLSVDLEALYKHWSSRDAHFRTVSQAFLGLRMLRQDPFENLLSFICSSNNNIARITQMVQNLCKHYGKQIAVIDGHAYYDFPRVQDLLHNSLDQELRALGFGYRAKFIAATARQLSEKPPDFLQSLRSKDYAEAHAELMKFMGVGAKVADCVCLMSLDKHQAVPIDTHVMQIAQRDYKFRGKDSAMTKVLYDRIKNFFIELWGPYAGWAHSVLFTADLRTFQTDGRQIVVKKEVKDVFSKTEADLPNSSASIEVEQSLLVDLAAVQNIKREGSPDSMGPRAKRRQKRDLFSGR</sequence>
<evidence type="ECO:0000313" key="17">
    <source>
        <dbReference type="Proteomes" id="UP000013776"/>
    </source>
</evidence>
<evidence type="ECO:0000256" key="14">
    <source>
        <dbReference type="SAM" id="MobiDB-lite"/>
    </source>
</evidence>
<evidence type="ECO:0000313" key="16">
    <source>
        <dbReference type="EMBL" id="CCG81889.1"/>
    </source>
</evidence>
<dbReference type="GO" id="GO:0034039">
    <property type="term" value="F:8-oxo-7,8-dihydroguanine DNA N-glycosylase activity"/>
    <property type="evidence" value="ECO:0007669"/>
    <property type="project" value="TreeGrafter"/>
</dbReference>
<evidence type="ECO:0000256" key="13">
    <source>
        <dbReference type="ARBA" id="ARBA00073127"/>
    </source>
</evidence>
<dbReference type="STRING" id="1097556.R4X8G2"/>
<accession>R4X8G2</accession>
<comment type="similarity">
    <text evidence="2">Belongs to the type-1 OGG1 family.</text>
</comment>
<dbReference type="GO" id="GO:0003684">
    <property type="term" value="F:damaged DNA binding"/>
    <property type="evidence" value="ECO:0007669"/>
    <property type="project" value="InterPro"/>
</dbReference>
<evidence type="ECO:0000256" key="9">
    <source>
        <dbReference type="ARBA" id="ARBA00023268"/>
    </source>
</evidence>
<dbReference type="CDD" id="cd00056">
    <property type="entry name" value="ENDO3c"/>
    <property type="match status" value="1"/>
</dbReference>
<organism evidence="16 17">
    <name type="scientific">Taphrina deformans (strain PYCC 5710 / ATCC 11124 / CBS 356.35 / IMI 108563 / JCM 9778 / NBRC 8474)</name>
    <name type="common">Peach leaf curl fungus</name>
    <name type="synonym">Lalaria deformans</name>
    <dbReference type="NCBI Taxonomy" id="1097556"/>
    <lineage>
        <taxon>Eukaryota</taxon>
        <taxon>Fungi</taxon>
        <taxon>Dikarya</taxon>
        <taxon>Ascomycota</taxon>
        <taxon>Taphrinomycotina</taxon>
        <taxon>Taphrinomycetes</taxon>
        <taxon>Taphrinales</taxon>
        <taxon>Taphrinaceae</taxon>
        <taxon>Taphrina</taxon>
    </lineage>
</organism>
<dbReference type="GO" id="GO:0005634">
    <property type="term" value="C:nucleus"/>
    <property type="evidence" value="ECO:0007669"/>
    <property type="project" value="UniProtKB-SubCell"/>
</dbReference>
<evidence type="ECO:0000256" key="6">
    <source>
        <dbReference type="ARBA" id="ARBA00023204"/>
    </source>
</evidence>
<dbReference type="GO" id="GO:0006289">
    <property type="term" value="P:nucleotide-excision repair"/>
    <property type="evidence" value="ECO:0007669"/>
    <property type="project" value="InterPro"/>
</dbReference>
<dbReference type="AlphaFoldDB" id="R4X8G2"/>
<evidence type="ECO:0000256" key="2">
    <source>
        <dbReference type="ARBA" id="ARBA00010679"/>
    </source>
</evidence>
<dbReference type="FunFam" id="1.10.340.30:FF:000006">
    <property type="entry name" value="N-glycosylase/DNA lyase isoform X2"/>
    <property type="match status" value="1"/>
</dbReference>
<feature type="region of interest" description="Disordered" evidence="14">
    <location>
        <begin position="359"/>
        <end position="382"/>
    </location>
</feature>
<dbReference type="InterPro" id="IPR023170">
    <property type="entry name" value="HhH_base_excis_C"/>
</dbReference>
<dbReference type="InterPro" id="IPR052054">
    <property type="entry name" value="Oxidative_DNA_repair_enzyme"/>
</dbReference>
<dbReference type="Pfam" id="PF07934">
    <property type="entry name" value="OGG_N"/>
    <property type="match status" value="1"/>
</dbReference>
<evidence type="ECO:0000256" key="3">
    <source>
        <dbReference type="ARBA" id="ARBA00012720"/>
    </source>
</evidence>
<evidence type="ECO:0000256" key="5">
    <source>
        <dbReference type="ARBA" id="ARBA00022801"/>
    </source>
</evidence>
<dbReference type="EMBL" id="CAHR02000062">
    <property type="protein sequence ID" value="CCG81889.1"/>
    <property type="molecule type" value="Genomic_DNA"/>
</dbReference>
<keyword evidence="7" id="KW-0456">Lyase</keyword>
<evidence type="ECO:0000256" key="1">
    <source>
        <dbReference type="ARBA" id="ARBA00004123"/>
    </source>
</evidence>